<organism evidence="7 8">
    <name type="scientific">Pholiota conissans</name>
    <dbReference type="NCBI Taxonomy" id="109636"/>
    <lineage>
        <taxon>Eukaryota</taxon>
        <taxon>Fungi</taxon>
        <taxon>Dikarya</taxon>
        <taxon>Basidiomycota</taxon>
        <taxon>Agaricomycotina</taxon>
        <taxon>Agaricomycetes</taxon>
        <taxon>Agaricomycetidae</taxon>
        <taxon>Agaricales</taxon>
        <taxon>Agaricineae</taxon>
        <taxon>Strophariaceae</taxon>
        <taxon>Pholiota</taxon>
    </lineage>
</organism>
<name>A0A9P6D3I3_9AGAR</name>
<dbReference type="GO" id="GO:0016787">
    <property type="term" value="F:hydrolase activity"/>
    <property type="evidence" value="ECO:0007669"/>
    <property type="project" value="UniProtKB-KW"/>
</dbReference>
<evidence type="ECO:0000256" key="3">
    <source>
        <dbReference type="ARBA" id="ARBA00022729"/>
    </source>
</evidence>
<dbReference type="Proteomes" id="UP000807469">
    <property type="component" value="Unassembled WGS sequence"/>
</dbReference>
<protein>
    <submittedName>
        <fullName evidence="7">Alpha/beta-hydrolase</fullName>
    </submittedName>
</protein>
<evidence type="ECO:0000256" key="1">
    <source>
        <dbReference type="ARBA" id="ARBA00004613"/>
    </source>
</evidence>
<evidence type="ECO:0000256" key="4">
    <source>
        <dbReference type="ARBA" id="ARBA00022801"/>
    </source>
</evidence>
<accession>A0A9P6D3I3</accession>
<keyword evidence="8" id="KW-1185">Reference proteome</keyword>
<dbReference type="GO" id="GO:0005576">
    <property type="term" value="C:extracellular region"/>
    <property type="evidence" value="ECO:0007669"/>
    <property type="project" value="UniProtKB-SubCell"/>
</dbReference>
<dbReference type="EMBL" id="MU155175">
    <property type="protein sequence ID" value="KAF9481658.1"/>
    <property type="molecule type" value="Genomic_DNA"/>
</dbReference>
<evidence type="ECO:0000313" key="8">
    <source>
        <dbReference type="Proteomes" id="UP000807469"/>
    </source>
</evidence>
<dbReference type="OrthoDB" id="206848at2759"/>
<dbReference type="SUPFAM" id="SSF53474">
    <property type="entry name" value="alpha/beta-Hydrolases"/>
    <property type="match status" value="1"/>
</dbReference>
<dbReference type="GO" id="GO:0006629">
    <property type="term" value="P:lipid metabolic process"/>
    <property type="evidence" value="ECO:0007669"/>
    <property type="project" value="UniProtKB-KW"/>
</dbReference>
<evidence type="ECO:0000256" key="2">
    <source>
        <dbReference type="ARBA" id="ARBA00022525"/>
    </source>
</evidence>
<dbReference type="PANTHER" id="PTHR34043:SF3">
    <property type="entry name" value="ALPHA_BETA-HYDROLASES SUPERFAMILY PROTEIN"/>
    <property type="match status" value="1"/>
</dbReference>
<reference evidence="7" key="1">
    <citation type="submission" date="2020-11" db="EMBL/GenBank/DDBJ databases">
        <authorList>
            <consortium name="DOE Joint Genome Institute"/>
            <person name="Ahrendt S."/>
            <person name="Riley R."/>
            <person name="Andreopoulos W."/>
            <person name="Labutti K."/>
            <person name="Pangilinan J."/>
            <person name="Ruiz-Duenas F.J."/>
            <person name="Barrasa J.M."/>
            <person name="Sanchez-Garcia M."/>
            <person name="Camarero S."/>
            <person name="Miyauchi S."/>
            <person name="Serrano A."/>
            <person name="Linde D."/>
            <person name="Babiker R."/>
            <person name="Drula E."/>
            <person name="Ayuso-Fernandez I."/>
            <person name="Pacheco R."/>
            <person name="Padilla G."/>
            <person name="Ferreira P."/>
            <person name="Barriuso J."/>
            <person name="Kellner H."/>
            <person name="Castanera R."/>
            <person name="Alfaro M."/>
            <person name="Ramirez L."/>
            <person name="Pisabarro A.G."/>
            <person name="Kuo A."/>
            <person name="Tritt A."/>
            <person name="Lipzen A."/>
            <person name="He G."/>
            <person name="Yan M."/>
            <person name="Ng V."/>
            <person name="Cullen D."/>
            <person name="Martin F."/>
            <person name="Rosso M.-N."/>
            <person name="Henrissat B."/>
            <person name="Hibbett D."/>
            <person name="Martinez A.T."/>
            <person name="Grigoriev I.V."/>
        </authorList>
    </citation>
    <scope>NUCLEOTIDE SEQUENCE</scope>
    <source>
        <strain evidence="7">CIRM-BRFM 674</strain>
    </source>
</reference>
<keyword evidence="2" id="KW-0964">Secreted</keyword>
<evidence type="ECO:0000313" key="7">
    <source>
        <dbReference type="EMBL" id="KAF9481658.1"/>
    </source>
</evidence>
<evidence type="ECO:0000259" key="6">
    <source>
        <dbReference type="Pfam" id="PF24708"/>
    </source>
</evidence>
<dbReference type="InterPro" id="IPR056304">
    <property type="entry name" value="Lip-like_C"/>
</dbReference>
<dbReference type="PANTHER" id="PTHR34043">
    <property type="entry name" value="ALPHA/BETA-HYDROLASES SUPERFAMILY PROTEIN"/>
    <property type="match status" value="1"/>
</dbReference>
<comment type="subcellular location">
    <subcellularLocation>
        <location evidence="1">Secreted</location>
    </subcellularLocation>
</comment>
<dbReference type="AlphaFoldDB" id="A0A9P6D3I3"/>
<gene>
    <name evidence="7" type="ORF">BDN70DRAFT_905111</name>
</gene>
<keyword evidence="5" id="KW-0443">Lipid metabolism</keyword>
<dbReference type="InterPro" id="IPR029058">
    <property type="entry name" value="AB_hydrolase_fold"/>
</dbReference>
<keyword evidence="4" id="KW-0378">Hydrolase</keyword>
<dbReference type="Pfam" id="PF24708">
    <property type="entry name" value="Lip_C"/>
    <property type="match status" value="1"/>
</dbReference>
<comment type="caution">
    <text evidence="7">The sequence shown here is derived from an EMBL/GenBank/DDBJ whole genome shotgun (WGS) entry which is preliminary data.</text>
</comment>
<dbReference type="Gene3D" id="3.40.50.1820">
    <property type="entry name" value="alpha/beta hydrolase"/>
    <property type="match status" value="1"/>
</dbReference>
<feature type="domain" description="Lipase-like C-terminal" evidence="6">
    <location>
        <begin position="5"/>
        <end position="121"/>
    </location>
</feature>
<sequence>MSSTPLVIVQGFLGTAEIISWGRHINTFGQESLARRKILLPNLGPVSSLHDRACELYYSLAGGTVDYGKEHSSAHNHARYGRTFPVGLYPPWSKEHPLHFVGHSVGGPTVIKLQYLLQEGHFGKEGHPEMVLSLNAVCSPFRGTQLVYTLGEEATAAPDVRPFSLGALLAKFIHLAAYLSPLLPSVLDMHADARALSYRESSLISFGKQLWSSDWAASTDAVPYDMTFEASDIREIKHGEGRPHQNTFYRSHVSCMLCYHHEPPLRISSITHILLYFWSQSIGSFDYRSLKPAPSFLGNFKHANPMNMHQKSIVLVNPLGEEHWANDGVVPVFSQWHPLPCGGCTYPHPYYSCPPHLYSATTCSHDRSMSEPSSLEIPLRNASCYLEAQLISGCWVVRTMDGSNHLSLIPRVWGENTYQRDFWVELGQWLDAVDKHVNICR</sequence>
<keyword evidence="3" id="KW-0732">Signal</keyword>
<evidence type="ECO:0000256" key="5">
    <source>
        <dbReference type="ARBA" id="ARBA00023098"/>
    </source>
</evidence>
<proteinExistence type="predicted"/>